<dbReference type="EMBL" id="JAGGMR010000001">
    <property type="protein sequence ID" value="MBP2194446.1"/>
    <property type="molecule type" value="Genomic_DNA"/>
</dbReference>
<dbReference type="RefSeq" id="WP_209897570.1">
    <property type="nucleotide sequence ID" value="NZ_JAGGMR010000001.1"/>
</dbReference>
<proteinExistence type="predicted"/>
<reference evidence="2 3" key="1">
    <citation type="submission" date="2021-03" db="EMBL/GenBank/DDBJ databases">
        <title>Sequencing the genomes of 1000 actinobacteria strains.</title>
        <authorList>
            <person name="Klenk H.-P."/>
        </authorList>
    </citation>
    <scope>NUCLEOTIDE SEQUENCE [LARGE SCALE GENOMIC DNA]</scope>
    <source>
        <strain evidence="2 3">DSM 45516</strain>
    </source>
</reference>
<sequence>MAAASSERWTTFRQVLIALSIFLLWRAGRLCHAAPPPLPDRGARPPRRTDGHPWQHRLHPHAENTGHRPPPTRTCRHVPR</sequence>
<name>A0ABS4QRW0_9NOCA</name>
<feature type="compositionally biased region" description="Basic and acidic residues" evidence="1">
    <location>
        <begin position="41"/>
        <end position="53"/>
    </location>
</feature>
<evidence type="ECO:0000256" key="1">
    <source>
        <dbReference type="SAM" id="MobiDB-lite"/>
    </source>
</evidence>
<evidence type="ECO:0000313" key="3">
    <source>
        <dbReference type="Proteomes" id="UP001519325"/>
    </source>
</evidence>
<keyword evidence="3" id="KW-1185">Reference proteome</keyword>
<evidence type="ECO:0000313" key="2">
    <source>
        <dbReference type="EMBL" id="MBP2194446.1"/>
    </source>
</evidence>
<organism evidence="2 3">
    <name type="scientific">Nocardia goodfellowii</name>
    <dbReference type="NCBI Taxonomy" id="882446"/>
    <lineage>
        <taxon>Bacteria</taxon>
        <taxon>Bacillati</taxon>
        <taxon>Actinomycetota</taxon>
        <taxon>Actinomycetes</taxon>
        <taxon>Mycobacteriales</taxon>
        <taxon>Nocardiaceae</taxon>
        <taxon>Nocardia</taxon>
    </lineage>
</organism>
<dbReference type="Proteomes" id="UP001519325">
    <property type="component" value="Unassembled WGS sequence"/>
</dbReference>
<evidence type="ECO:0008006" key="4">
    <source>
        <dbReference type="Google" id="ProtNLM"/>
    </source>
</evidence>
<comment type="caution">
    <text evidence="2">The sequence shown here is derived from an EMBL/GenBank/DDBJ whole genome shotgun (WGS) entry which is preliminary data.</text>
</comment>
<gene>
    <name evidence="2" type="ORF">BJ987_007347</name>
</gene>
<feature type="region of interest" description="Disordered" evidence="1">
    <location>
        <begin position="34"/>
        <end position="80"/>
    </location>
</feature>
<protein>
    <recommendedName>
        <fullName evidence="4">Secreted protein</fullName>
    </recommendedName>
</protein>
<accession>A0ABS4QRW0</accession>